<evidence type="ECO:0000313" key="10">
    <source>
        <dbReference type="Proteomes" id="UP000288096"/>
    </source>
</evidence>
<dbReference type="EC" id="2.3.1.39" evidence="1 6"/>
<evidence type="ECO:0000256" key="5">
    <source>
        <dbReference type="ARBA" id="ARBA00048462"/>
    </source>
</evidence>
<feature type="active site" evidence="7">
    <location>
        <position position="199"/>
    </location>
</feature>
<name>A0A401G1V6_9BACT</name>
<dbReference type="NCBIfam" id="TIGR00128">
    <property type="entry name" value="fabD"/>
    <property type="match status" value="1"/>
</dbReference>
<gene>
    <name evidence="9" type="ORF">DENIS_4180</name>
</gene>
<feature type="domain" description="Malonyl-CoA:ACP transacylase (MAT)" evidence="8">
    <location>
        <begin position="7"/>
        <end position="296"/>
    </location>
</feature>
<evidence type="ECO:0000259" key="8">
    <source>
        <dbReference type="SMART" id="SM00827"/>
    </source>
</evidence>
<dbReference type="RefSeq" id="WP_124330290.1">
    <property type="nucleotide sequence ID" value="NZ_BEXT01000001.1"/>
</dbReference>
<dbReference type="GO" id="GO:0006633">
    <property type="term" value="P:fatty acid biosynthetic process"/>
    <property type="evidence" value="ECO:0007669"/>
    <property type="project" value="TreeGrafter"/>
</dbReference>
<dbReference type="AlphaFoldDB" id="A0A401G1V6"/>
<evidence type="ECO:0000256" key="4">
    <source>
        <dbReference type="ARBA" id="ARBA00023315"/>
    </source>
</evidence>
<dbReference type="GO" id="GO:0005829">
    <property type="term" value="C:cytosol"/>
    <property type="evidence" value="ECO:0007669"/>
    <property type="project" value="TreeGrafter"/>
</dbReference>
<sequence>MKKIAFLFPGQGSQSVGMGADIYEKYDGVRAFFEMADTLTGLPVSQLCFEGPMKALTETVNLQPAVTAVNLAFLGLIREAGIVPDISAGHSLGEYSALCAAGVISPEDTLRLVFRRGELMHREATKHKGAMAAIIGLDIDAVRELVAQVAPEGVVAVANHNAEKQIVITGAPDPVSKVSELARDRRGKAIPLRVSGAWHSPLIRGAGEEFGQCLETIAFHAPESRVIQNVTADFGSSPDEIRSLMARQLCSPVRWYDTVRRLMAEGTEVFAEIGPGKVLSGLARKILPQDYPCTLYNINDLKSLERFVNEMKAA</sequence>
<dbReference type="InterPro" id="IPR014043">
    <property type="entry name" value="Acyl_transferase_dom"/>
</dbReference>
<evidence type="ECO:0000256" key="2">
    <source>
        <dbReference type="ARBA" id="ARBA00018953"/>
    </source>
</evidence>
<proteinExistence type="inferred from homology"/>
<dbReference type="InterPro" id="IPR016035">
    <property type="entry name" value="Acyl_Trfase/lysoPLipase"/>
</dbReference>
<evidence type="ECO:0000256" key="7">
    <source>
        <dbReference type="PIRSR" id="PIRSR000446-1"/>
    </source>
</evidence>
<dbReference type="PIRSF" id="PIRSF000446">
    <property type="entry name" value="Mct"/>
    <property type="match status" value="1"/>
</dbReference>
<keyword evidence="10" id="KW-1185">Reference proteome</keyword>
<dbReference type="InterPro" id="IPR024925">
    <property type="entry name" value="Malonyl_CoA-ACP_transAc"/>
</dbReference>
<dbReference type="OrthoDB" id="9808564at2"/>
<reference evidence="10" key="2">
    <citation type="submission" date="2019-01" db="EMBL/GenBank/DDBJ databases">
        <title>Genome sequence of Desulfonema ishimotonii strain Tokyo 01.</title>
        <authorList>
            <person name="Fukui M."/>
        </authorList>
    </citation>
    <scope>NUCLEOTIDE SEQUENCE [LARGE SCALE GENOMIC DNA]</scope>
    <source>
        <strain evidence="10">Tokyo 01</strain>
    </source>
</reference>
<reference evidence="10" key="1">
    <citation type="submission" date="2017-11" db="EMBL/GenBank/DDBJ databases">
        <authorList>
            <person name="Watanabe M."/>
            <person name="Kojima H."/>
        </authorList>
    </citation>
    <scope>NUCLEOTIDE SEQUENCE [LARGE SCALE GENOMIC DNA]</scope>
    <source>
        <strain evidence="10">Tokyo 01</strain>
    </source>
</reference>
<dbReference type="InterPro" id="IPR016036">
    <property type="entry name" value="Malonyl_transacylase_ACP-bd"/>
</dbReference>
<dbReference type="InterPro" id="IPR001227">
    <property type="entry name" value="Ac_transferase_dom_sf"/>
</dbReference>
<evidence type="ECO:0000256" key="3">
    <source>
        <dbReference type="ARBA" id="ARBA00022679"/>
    </source>
</evidence>
<dbReference type="SUPFAM" id="SSF55048">
    <property type="entry name" value="Probable ACP-binding domain of malonyl-CoA ACP transacylase"/>
    <property type="match status" value="1"/>
</dbReference>
<feature type="active site" evidence="7">
    <location>
        <position position="91"/>
    </location>
</feature>
<keyword evidence="3 6" id="KW-0808">Transferase</keyword>
<comment type="caution">
    <text evidence="9">The sequence shown here is derived from an EMBL/GenBank/DDBJ whole genome shotgun (WGS) entry which is preliminary data.</text>
</comment>
<keyword evidence="4 6" id="KW-0012">Acyltransferase</keyword>
<dbReference type="InterPro" id="IPR004410">
    <property type="entry name" value="Malonyl_CoA-ACP_transAc_FabD"/>
</dbReference>
<protein>
    <recommendedName>
        <fullName evidence="2 6">Malonyl CoA-acyl carrier protein transacylase</fullName>
        <ecNumber evidence="1 6">2.3.1.39</ecNumber>
    </recommendedName>
</protein>
<dbReference type="SMART" id="SM00827">
    <property type="entry name" value="PKS_AT"/>
    <property type="match status" value="1"/>
</dbReference>
<organism evidence="9 10">
    <name type="scientific">Desulfonema ishimotonii</name>
    <dbReference type="NCBI Taxonomy" id="45657"/>
    <lineage>
        <taxon>Bacteria</taxon>
        <taxon>Pseudomonadati</taxon>
        <taxon>Thermodesulfobacteriota</taxon>
        <taxon>Desulfobacteria</taxon>
        <taxon>Desulfobacterales</taxon>
        <taxon>Desulfococcaceae</taxon>
        <taxon>Desulfonema</taxon>
    </lineage>
</organism>
<dbReference type="GO" id="GO:0004314">
    <property type="term" value="F:[acyl-carrier-protein] S-malonyltransferase activity"/>
    <property type="evidence" value="ECO:0007669"/>
    <property type="project" value="UniProtKB-EC"/>
</dbReference>
<accession>A0A401G1V6</accession>
<dbReference type="Gene3D" id="3.40.366.10">
    <property type="entry name" value="Malonyl-Coenzyme A Acyl Carrier Protein, domain 2"/>
    <property type="match status" value="1"/>
</dbReference>
<dbReference type="Pfam" id="PF00698">
    <property type="entry name" value="Acyl_transf_1"/>
    <property type="match status" value="1"/>
</dbReference>
<dbReference type="Gene3D" id="3.30.70.250">
    <property type="entry name" value="Malonyl-CoA ACP transacylase, ACP-binding"/>
    <property type="match status" value="1"/>
</dbReference>
<evidence type="ECO:0000256" key="1">
    <source>
        <dbReference type="ARBA" id="ARBA00013258"/>
    </source>
</evidence>
<evidence type="ECO:0000256" key="6">
    <source>
        <dbReference type="PIRNR" id="PIRNR000446"/>
    </source>
</evidence>
<comment type="similarity">
    <text evidence="6">Belongs to the fabD family.</text>
</comment>
<dbReference type="SUPFAM" id="SSF52151">
    <property type="entry name" value="FabD/lysophospholipase-like"/>
    <property type="match status" value="1"/>
</dbReference>
<evidence type="ECO:0000313" key="9">
    <source>
        <dbReference type="EMBL" id="GBC63187.1"/>
    </source>
</evidence>
<dbReference type="EMBL" id="BEXT01000001">
    <property type="protein sequence ID" value="GBC63187.1"/>
    <property type="molecule type" value="Genomic_DNA"/>
</dbReference>
<dbReference type="PANTHER" id="PTHR42681:SF1">
    <property type="entry name" value="MALONYL-COA-ACYL CARRIER PROTEIN TRANSACYLASE, MITOCHONDRIAL"/>
    <property type="match status" value="1"/>
</dbReference>
<comment type="catalytic activity">
    <reaction evidence="5 6">
        <text>holo-[ACP] + malonyl-CoA = malonyl-[ACP] + CoA</text>
        <dbReference type="Rhea" id="RHEA:41792"/>
        <dbReference type="Rhea" id="RHEA-COMP:9623"/>
        <dbReference type="Rhea" id="RHEA-COMP:9685"/>
        <dbReference type="ChEBI" id="CHEBI:57287"/>
        <dbReference type="ChEBI" id="CHEBI:57384"/>
        <dbReference type="ChEBI" id="CHEBI:64479"/>
        <dbReference type="ChEBI" id="CHEBI:78449"/>
        <dbReference type="EC" id="2.3.1.39"/>
    </reaction>
</comment>
<dbReference type="PANTHER" id="PTHR42681">
    <property type="entry name" value="MALONYL-COA-ACYL CARRIER PROTEIN TRANSACYLASE, MITOCHONDRIAL"/>
    <property type="match status" value="1"/>
</dbReference>
<dbReference type="Proteomes" id="UP000288096">
    <property type="component" value="Unassembled WGS sequence"/>
</dbReference>
<dbReference type="InterPro" id="IPR050858">
    <property type="entry name" value="Mal-CoA-ACP_Trans/PKS_FabD"/>
</dbReference>